<dbReference type="AlphaFoldDB" id="A0A2S9JI25"/>
<dbReference type="GO" id="GO:0003677">
    <property type="term" value="F:DNA binding"/>
    <property type="evidence" value="ECO:0007669"/>
    <property type="project" value="InterPro"/>
</dbReference>
<dbReference type="GO" id="GO:0006352">
    <property type="term" value="P:DNA-templated transcription initiation"/>
    <property type="evidence" value="ECO:0007669"/>
    <property type="project" value="InterPro"/>
</dbReference>
<comment type="similarity">
    <text evidence="1">Belongs to the sigma-70 factor family. ECF subfamily.</text>
</comment>
<evidence type="ECO:0000256" key="3">
    <source>
        <dbReference type="ARBA" id="ARBA00023082"/>
    </source>
</evidence>
<sequence length="192" mass="22563">MFEPKGEKEEERILVEKLRGGDTRAFEAIYQKYWSLIYAAAYRRTEDENVARDIVQDIFLQLWLRKEELFINNLSAYLYTAVRNRVLKHIAVSGRFVPIPELLDQLALADNQADASILKKEFIVHYESLIAKLTKAQQQIFKLRFHEDLSTIQIAERLAIKRKTVQNQLGKSIAQLRDMLYAILSFLFLEIW</sequence>
<gene>
    <name evidence="7" type="ORF">C5749_15675</name>
</gene>
<keyword evidence="8" id="KW-1185">Reference proteome</keyword>
<keyword evidence="2" id="KW-0805">Transcription regulation</keyword>
<dbReference type="Gene3D" id="1.10.10.10">
    <property type="entry name" value="Winged helix-like DNA-binding domain superfamily/Winged helix DNA-binding domain"/>
    <property type="match status" value="1"/>
</dbReference>
<reference evidence="7 8" key="1">
    <citation type="submission" date="2018-02" db="EMBL/GenBank/DDBJ databases">
        <title>The draft genome of Sphingobacterium gobiense H7.</title>
        <authorList>
            <person name="Li L."/>
            <person name="Liu L."/>
            <person name="Zhang X."/>
            <person name="Wang T."/>
            <person name="Liang L."/>
        </authorList>
    </citation>
    <scope>NUCLEOTIDE SEQUENCE [LARGE SCALE GENOMIC DNA]</scope>
    <source>
        <strain evidence="7 8">ACCC 05757</strain>
    </source>
</reference>
<evidence type="ECO:0000313" key="8">
    <source>
        <dbReference type="Proteomes" id="UP000238642"/>
    </source>
</evidence>
<organism evidence="7 8">
    <name type="scientific">Sphingobacterium gobiense</name>
    <dbReference type="NCBI Taxonomy" id="1382456"/>
    <lineage>
        <taxon>Bacteria</taxon>
        <taxon>Pseudomonadati</taxon>
        <taxon>Bacteroidota</taxon>
        <taxon>Sphingobacteriia</taxon>
        <taxon>Sphingobacteriales</taxon>
        <taxon>Sphingobacteriaceae</taxon>
        <taxon>Sphingobacterium</taxon>
    </lineage>
</organism>
<dbReference type="InterPro" id="IPR013325">
    <property type="entry name" value="RNA_pol_sigma_r2"/>
</dbReference>
<dbReference type="Pfam" id="PF04542">
    <property type="entry name" value="Sigma70_r2"/>
    <property type="match status" value="1"/>
</dbReference>
<evidence type="ECO:0000256" key="2">
    <source>
        <dbReference type="ARBA" id="ARBA00023015"/>
    </source>
</evidence>
<dbReference type="RefSeq" id="WP_105727179.1">
    <property type="nucleotide sequence ID" value="NZ_PVBS01000003.1"/>
</dbReference>
<dbReference type="SUPFAM" id="SSF88659">
    <property type="entry name" value="Sigma3 and sigma4 domains of RNA polymerase sigma factors"/>
    <property type="match status" value="1"/>
</dbReference>
<dbReference type="PANTHER" id="PTHR43133:SF46">
    <property type="entry name" value="RNA POLYMERASE SIGMA-70 FACTOR ECF SUBFAMILY"/>
    <property type="match status" value="1"/>
</dbReference>
<dbReference type="NCBIfam" id="TIGR02937">
    <property type="entry name" value="sigma70-ECF"/>
    <property type="match status" value="1"/>
</dbReference>
<dbReference type="EMBL" id="PVBS01000003">
    <property type="protein sequence ID" value="PRD52665.1"/>
    <property type="molecule type" value="Genomic_DNA"/>
</dbReference>
<dbReference type="OrthoDB" id="679904at2"/>
<feature type="domain" description="RNA polymerase sigma factor 70 region 4 type 2" evidence="6">
    <location>
        <begin position="127"/>
        <end position="174"/>
    </location>
</feature>
<dbReference type="InterPro" id="IPR007627">
    <property type="entry name" value="RNA_pol_sigma70_r2"/>
</dbReference>
<dbReference type="SUPFAM" id="SSF88946">
    <property type="entry name" value="Sigma2 domain of RNA polymerase sigma factors"/>
    <property type="match status" value="1"/>
</dbReference>
<dbReference type="InterPro" id="IPR013249">
    <property type="entry name" value="RNA_pol_sigma70_r4_t2"/>
</dbReference>
<dbReference type="Proteomes" id="UP000238642">
    <property type="component" value="Unassembled WGS sequence"/>
</dbReference>
<evidence type="ECO:0000259" key="5">
    <source>
        <dbReference type="Pfam" id="PF04542"/>
    </source>
</evidence>
<accession>A0A2S9JI25</accession>
<dbReference type="PANTHER" id="PTHR43133">
    <property type="entry name" value="RNA POLYMERASE ECF-TYPE SIGMA FACTO"/>
    <property type="match status" value="1"/>
</dbReference>
<proteinExistence type="inferred from homology"/>
<keyword evidence="4" id="KW-0804">Transcription</keyword>
<dbReference type="GO" id="GO:0016987">
    <property type="term" value="F:sigma factor activity"/>
    <property type="evidence" value="ECO:0007669"/>
    <property type="project" value="UniProtKB-KW"/>
</dbReference>
<comment type="caution">
    <text evidence="7">The sequence shown here is derived from an EMBL/GenBank/DDBJ whole genome shotgun (WGS) entry which is preliminary data.</text>
</comment>
<feature type="domain" description="RNA polymerase sigma-70 region 2" evidence="5">
    <location>
        <begin position="29"/>
        <end position="91"/>
    </location>
</feature>
<protein>
    <submittedName>
        <fullName evidence="7">RNA polymerase sigma-70 factor</fullName>
    </submittedName>
</protein>
<evidence type="ECO:0000256" key="1">
    <source>
        <dbReference type="ARBA" id="ARBA00010641"/>
    </source>
</evidence>
<keyword evidence="3" id="KW-0731">Sigma factor</keyword>
<name>A0A2S9JI25_9SPHI</name>
<evidence type="ECO:0000259" key="6">
    <source>
        <dbReference type="Pfam" id="PF08281"/>
    </source>
</evidence>
<dbReference type="InterPro" id="IPR039425">
    <property type="entry name" value="RNA_pol_sigma-70-like"/>
</dbReference>
<dbReference type="InterPro" id="IPR013324">
    <property type="entry name" value="RNA_pol_sigma_r3/r4-like"/>
</dbReference>
<evidence type="ECO:0000313" key="7">
    <source>
        <dbReference type="EMBL" id="PRD52665.1"/>
    </source>
</evidence>
<dbReference type="InterPro" id="IPR036388">
    <property type="entry name" value="WH-like_DNA-bd_sf"/>
</dbReference>
<dbReference type="Pfam" id="PF08281">
    <property type="entry name" value="Sigma70_r4_2"/>
    <property type="match status" value="1"/>
</dbReference>
<dbReference type="Gene3D" id="1.10.1740.10">
    <property type="match status" value="1"/>
</dbReference>
<evidence type="ECO:0000256" key="4">
    <source>
        <dbReference type="ARBA" id="ARBA00023163"/>
    </source>
</evidence>
<dbReference type="InterPro" id="IPR014284">
    <property type="entry name" value="RNA_pol_sigma-70_dom"/>
</dbReference>